<evidence type="ECO:0000256" key="5">
    <source>
        <dbReference type="SAM" id="Phobius"/>
    </source>
</evidence>
<name>A0A3P7LHQ9_STRVU</name>
<dbReference type="AlphaFoldDB" id="A0A3P7LHQ9"/>
<dbReference type="InterPro" id="IPR019408">
    <property type="entry name" value="7TM_GPCR_serpentine_rcpt_Srab"/>
</dbReference>
<keyword evidence="3 5" id="KW-1133">Transmembrane helix</keyword>
<sequence>MFCMNCCACLQFAMVAERYVALWKCNTYEAFGKLLGMAFAAISVAVAFAATAWVVRREEYTEAAPYCTASSPPALKRISILGFTLCSANVATLLSVAILFITNQIAIKRLNFVVVIV</sequence>
<evidence type="ECO:0000313" key="6">
    <source>
        <dbReference type="EMBL" id="VDM78728.1"/>
    </source>
</evidence>
<feature type="transmembrane region" description="Helical" evidence="5">
    <location>
        <begin position="34"/>
        <end position="55"/>
    </location>
</feature>
<dbReference type="OrthoDB" id="5820030at2759"/>
<evidence type="ECO:0000256" key="2">
    <source>
        <dbReference type="ARBA" id="ARBA00022692"/>
    </source>
</evidence>
<organism evidence="6 7">
    <name type="scientific">Strongylus vulgaris</name>
    <name type="common">Blood worm</name>
    <dbReference type="NCBI Taxonomy" id="40348"/>
    <lineage>
        <taxon>Eukaryota</taxon>
        <taxon>Metazoa</taxon>
        <taxon>Ecdysozoa</taxon>
        <taxon>Nematoda</taxon>
        <taxon>Chromadorea</taxon>
        <taxon>Rhabditida</taxon>
        <taxon>Rhabditina</taxon>
        <taxon>Rhabditomorpha</taxon>
        <taxon>Strongyloidea</taxon>
        <taxon>Strongylidae</taxon>
        <taxon>Strongylus</taxon>
    </lineage>
</organism>
<dbReference type="Proteomes" id="UP000270094">
    <property type="component" value="Unassembled WGS sequence"/>
</dbReference>
<evidence type="ECO:0000256" key="4">
    <source>
        <dbReference type="ARBA" id="ARBA00023136"/>
    </source>
</evidence>
<dbReference type="GO" id="GO:0016020">
    <property type="term" value="C:membrane"/>
    <property type="evidence" value="ECO:0007669"/>
    <property type="project" value="UniProtKB-SubCell"/>
</dbReference>
<proteinExistence type="predicted"/>
<evidence type="ECO:0000256" key="3">
    <source>
        <dbReference type="ARBA" id="ARBA00022989"/>
    </source>
</evidence>
<reference evidence="6 7" key="1">
    <citation type="submission" date="2018-11" db="EMBL/GenBank/DDBJ databases">
        <authorList>
            <consortium name="Pathogen Informatics"/>
        </authorList>
    </citation>
    <scope>NUCLEOTIDE SEQUENCE [LARGE SCALE GENOMIC DNA]</scope>
</reference>
<keyword evidence="4 5" id="KW-0472">Membrane</keyword>
<gene>
    <name evidence="6" type="ORF">SVUK_LOCUS13726</name>
</gene>
<protein>
    <submittedName>
        <fullName evidence="6">Uncharacterized protein</fullName>
    </submittedName>
</protein>
<keyword evidence="2 5" id="KW-0812">Transmembrane</keyword>
<comment type="subcellular location">
    <subcellularLocation>
        <location evidence="1">Membrane</location>
        <topology evidence="1">Multi-pass membrane protein</topology>
    </subcellularLocation>
</comment>
<evidence type="ECO:0000256" key="1">
    <source>
        <dbReference type="ARBA" id="ARBA00004141"/>
    </source>
</evidence>
<accession>A0A3P7LHQ9</accession>
<feature type="transmembrane region" description="Helical" evidence="5">
    <location>
        <begin position="80"/>
        <end position="101"/>
    </location>
</feature>
<dbReference type="EMBL" id="UYYB01102766">
    <property type="protein sequence ID" value="VDM78728.1"/>
    <property type="molecule type" value="Genomic_DNA"/>
</dbReference>
<evidence type="ECO:0000313" key="7">
    <source>
        <dbReference type="Proteomes" id="UP000270094"/>
    </source>
</evidence>
<dbReference type="Pfam" id="PF10292">
    <property type="entry name" value="7TM_GPCR_Srab"/>
    <property type="match status" value="1"/>
</dbReference>
<keyword evidence="7" id="KW-1185">Reference proteome</keyword>